<evidence type="ECO:0000256" key="10">
    <source>
        <dbReference type="RuleBase" id="RU366046"/>
    </source>
</evidence>
<evidence type="ECO:0000256" key="4">
    <source>
        <dbReference type="ARBA" id="ARBA00007637"/>
    </source>
</evidence>
<evidence type="ECO:0000256" key="3">
    <source>
        <dbReference type="ARBA" id="ARBA00004947"/>
    </source>
</evidence>
<keyword evidence="8 10" id="KW-0413">Isomerase</keyword>
<comment type="subunit">
    <text evidence="10">Homodimer.</text>
</comment>
<evidence type="ECO:0000313" key="12">
    <source>
        <dbReference type="EMBL" id="KIL99584.1"/>
    </source>
</evidence>
<dbReference type="STRING" id="272627.CCC_04100"/>
<dbReference type="Gene3D" id="3.90.25.10">
    <property type="entry name" value="UDP-galactose 4-epimerase, domain 1"/>
    <property type="match status" value="1"/>
</dbReference>
<dbReference type="PANTHER" id="PTHR43725">
    <property type="entry name" value="UDP-GLUCOSE 4-EPIMERASE"/>
    <property type="match status" value="1"/>
</dbReference>
<dbReference type="AlphaFoldDB" id="A0A0C2YIM2"/>
<dbReference type="NCBIfam" id="TIGR01179">
    <property type="entry name" value="galE"/>
    <property type="match status" value="1"/>
</dbReference>
<feature type="domain" description="NAD-dependent epimerase/dehydratase" evidence="11">
    <location>
        <begin position="1"/>
        <end position="249"/>
    </location>
</feature>
<evidence type="ECO:0000256" key="6">
    <source>
        <dbReference type="ARBA" id="ARBA00018569"/>
    </source>
</evidence>
<comment type="catalytic activity">
    <reaction evidence="1 10">
        <text>UDP-alpha-D-glucose = UDP-alpha-D-galactose</text>
        <dbReference type="Rhea" id="RHEA:22168"/>
        <dbReference type="ChEBI" id="CHEBI:58885"/>
        <dbReference type="ChEBI" id="CHEBI:66914"/>
        <dbReference type="EC" id="5.1.3.2"/>
    </reaction>
</comment>
<dbReference type="InterPro" id="IPR001509">
    <property type="entry name" value="Epimerase_deHydtase"/>
</dbReference>
<organism evidence="12 13">
    <name type="scientific">Paramagnetospirillum magnetotacticum MS-1</name>
    <dbReference type="NCBI Taxonomy" id="272627"/>
    <lineage>
        <taxon>Bacteria</taxon>
        <taxon>Pseudomonadati</taxon>
        <taxon>Pseudomonadota</taxon>
        <taxon>Alphaproteobacteria</taxon>
        <taxon>Rhodospirillales</taxon>
        <taxon>Magnetospirillaceae</taxon>
        <taxon>Paramagnetospirillum</taxon>
    </lineage>
</organism>
<keyword evidence="9 10" id="KW-0119">Carbohydrate metabolism</keyword>
<gene>
    <name evidence="12" type="ORF">CCC_04100</name>
</gene>
<sequence>MTGGAGYVGSHTLHHLIRNGYSPESIIVVDNLCRGSRDAVPHGVHFAEVDLLDTEVLVELFRRHDVSAVIHFAGFAYVDESMADPTAYYRTNVVAGLSLLEAMVRVGCRAIVFSSTCATYGTPSSVPIAESEPQIPINPYGETKLVFERALEWYERCHGIRHVILRYFNAAGAAYGVGSYGNHDVRMIPAAVLAAMGRRPPVKIFGTDYETSDGTCVRDYVHVADLAEGHCLALEHLREDGASTALNLGSGRGSSVLNILEAVHRIGGRPVPNEKSPRRLCDPPTLIADTRLAQRILGWHPAYTLDDIISSVWHWHQSMVMAR</sequence>
<evidence type="ECO:0000256" key="5">
    <source>
        <dbReference type="ARBA" id="ARBA00013189"/>
    </source>
</evidence>
<evidence type="ECO:0000256" key="9">
    <source>
        <dbReference type="ARBA" id="ARBA00023277"/>
    </source>
</evidence>
<evidence type="ECO:0000313" key="13">
    <source>
        <dbReference type="Proteomes" id="UP000031971"/>
    </source>
</evidence>
<dbReference type="PANTHER" id="PTHR43725:SF53">
    <property type="entry name" value="UDP-ARABINOSE 4-EPIMERASE 1"/>
    <property type="match status" value="1"/>
</dbReference>
<evidence type="ECO:0000256" key="8">
    <source>
        <dbReference type="ARBA" id="ARBA00023235"/>
    </source>
</evidence>
<reference evidence="12 13" key="1">
    <citation type="submission" date="2015-01" db="EMBL/GenBank/DDBJ databases">
        <title>Genome Sequence of Magnetospirillum magnetotacticum Strain MS-1.</title>
        <authorList>
            <person name="Marinov G.K."/>
            <person name="Smalley M.D."/>
            <person name="DeSalvo G."/>
        </authorList>
    </citation>
    <scope>NUCLEOTIDE SEQUENCE [LARGE SCALE GENOMIC DNA]</scope>
    <source>
        <strain evidence="12 13">MS-1</strain>
    </source>
</reference>
<comment type="similarity">
    <text evidence="4 10">Belongs to the NAD(P)-dependent epimerase/dehydratase family.</text>
</comment>
<keyword evidence="13" id="KW-1185">Reference proteome</keyword>
<comment type="caution">
    <text evidence="12">The sequence shown here is derived from an EMBL/GenBank/DDBJ whole genome shotgun (WGS) entry which is preliminary data.</text>
</comment>
<evidence type="ECO:0000259" key="11">
    <source>
        <dbReference type="Pfam" id="PF01370"/>
    </source>
</evidence>
<dbReference type="SUPFAM" id="SSF51735">
    <property type="entry name" value="NAD(P)-binding Rossmann-fold domains"/>
    <property type="match status" value="1"/>
</dbReference>
<dbReference type="EC" id="5.1.3.2" evidence="5 10"/>
<comment type="pathway">
    <text evidence="3 10">Carbohydrate metabolism; galactose metabolism.</text>
</comment>
<dbReference type="InterPro" id="IPR005886">
    <property type="entry name" value="UDP_G4E"/>
</dbReference>
<keyword evidence="7 10" id="KW-0520">NAD</keyword>
<protein>
    <recommendedName>
        <fullName evidence="6 10">UDP-glucose 4-epimerase</fullName>
        <ecNumber evidence="5 10">5.1.3.2</ecNumber>
    </recommendedName>
</protein>
<dbReference type="InterPro" id="IPR036291">
    <property type="entry name" value="NAD(P)-bd_dom_sf"/>
</dbReference>
<evidence type="ECO:0000256" key="1">
    <source>
        <dbReference type="ARBA" id="ARBA00000083"/>
    </source>
</evidence>
<dbReference type="Pfam" id="PF01370">
    <property type="entry name" value="Epimerase"/>
    <property type="match status" value="1"/>
</dbReference>
<dbReference type="Gene3D" id="3.40.50.720">
    <property type="entry name" value="NAD(P)-binding Rossmann-like Domain"/>
    <property type="match status" value="1"/>
</dbReference>
<accession>A0A0C2YIM2</accession>
<evidence type="ECO:0000256" key="2">
    <source>
        <dbReference type="ARBA" id="ARBA00001911"/>
    </source>
</evidence>
<dbReference type="GO" id="GO:0033499">
    <property type="term" value="P:galactose catabolic process via UDP-galactose, Leloir pathway"/>
    <property type="evidence" value="ECO:0007669"/>
    <property type="project" value="TreeGrafter"/>
</dbReference>
<name>A0A0C2YIM2_PARME</name>
<dbReference type="UniPathway" id="UPA00214"/>
<comment type="cofactor">
    <cofactor evidence="2 10">
        <name>NAD(+)</name>
        <dbReference type="ChEBI" id="CHEBI:57540"/>
    </cofactor>
</comment>
<dbReference type="CDD" id="cd05247">
    <property type="entry name" value="UDP_G4E_1_SDR_e"/>
    <property type="match status" value="1"/>
</dbReference>
<dbReference type="Proteomes" id="UP000031971">
    <property type="component" value="Unassembled WGS sequence"/>
</dbReference>
<dbReference type="GO" id="GO:0003978">
    <property type="term" value="F:UDP-glucose 4-epimerase activity"/>
    <property type="evidence" value="ECO:0007669"/>
    <property type="project" value="UniProtKB-UniRule"/>
</dbReference>
<evidence type="ECO:0000256" key="7">
    <source>
        <dbReference type="ARBA" id="ARBA00023027"/>
    </source>
</evidence>
<proteinExistence type="inferred from homology"/>
<dbReference type="EMBL" id="JXSL01000023">
    <property type="protein sequence ID" value="KIL99584.1"/>
    <property type="molecule type" value="Genomic_DNA"/>
</dbReference>